<evidence type="ECO:0000313" key="4">
    <source>
        <dbReference type="Proteomes" id="UP000239485"/>
    </source>
</evidence>
<dbReference type="GO" id="GO:0008270">
    <property type="term" value="F:zinc ion binding"/>
    <property type="evidence" value="ECO:0007669"/>
    <property type="project" value="UniProtKB-KW"/>
</dbReference>
<keyword evidence="1" id="KW-0863">Zinc-finger</keyword>
<keyword evidence="4" id="KW-1185">Reference proteome</keyword>
<keyword evidence="1" id="KW-0862">Zinc</keyword>
<dbReference type="Proteomes" id="UP000239485">
    <property type="component" value="Unassembled WGS sequence"/>
</dbReference>
<name>A0A2S6IHP4_9ACTN</name>
<keyword evidence="1" id="KW-0479">Metal-binding</keyword>
<evidence type="ECO:0000313" key="3">
    <source>
        <dbReference type="EMBL" id="PPK93734.1"/>
    </source>
</evidence>
<proteinExistence type="predicted"/>
<comment type="caution">
    <text evidence="3">The sequence shown here is derived from an EMBL/GenBank/DDBJ whole genome shotgun (WGS) entry which is preliminary data.</text>
</comment>
<protein>
    <recommendedName>
        <fullName evidence="2">SWIM-type domain-containing protein</fullName>
    </recommendedName>
</protein>
<dbReference type="PANTHER" id="PTHR38133">
    <property type="entry name" value="SLR1429 PROTEIN"/>
    <property type="match status" value="1"/>
</dbReference>
<dbReference type="InterPro" id="IPR007527">
    <property type="entry name" value="Znf_SWIM"/>
</dbReference>
<dbReference type="EMBL" id="PTJD01000009">
    <property type="protein sequence ID" value="PPK93734.1"/>
    <property type="molecule type" value="Genomic_DNA"/>
</dbReference>
<reference evidence="3 4" key="1">
    <citation type="submission" date="2018-02" db="EMBL/GenBank/DDBJ databases">
        <title>Genomic Encyclopedia of Archaeal and Bacterial Type Strains, Phase II (KMG-II): from individual species to whole genera.</title>
        <authorList>
            <person name="Goeker M."/>
        </authorList>
    </citation>
    <scope>NUCLEOTIDE SEQUENCE [LARGE SCALE GENOMIC DNA]</scope>
    <source>
        <strain evidence="3 4">DSM 22857</strain>
    </source>
</reference>
<evidence type="ECO:0000259" key="2">
    <source>
        <dbReference type="PROSITE" id="PS50966"/>
    </source>
</evidence>
<feature type="domain" description="SWIM-type" evidence="2">
    <location>
        <begin position="109"/>
        <end position="145"/>
    </location>
</feature>
<dbReference type="AlphaFoldDB" id="A0A2S6IHP4"/>
<dbReference type="RefSeq" id="WP_146099522.1">
    <property type="nucleotide sequence ID" value="NZ_PTJD01000009.1"/>
</dbReference>
<dbReference type="PANTHER" id="PTHR38133:SF1">
    <property type="entry name" value="SLR1429 PROTEIN"/>
    <property type="match status" value="1"/>
</dbReference>
<sequence>MSDLRLRLPPWGALLARRVQLGSEHGRYQRGTGLLRAGAVTDVRTVGGSLVGSVRGSADVPYQVAMAVLPLTEAQVQRVADAVAVEPSLLLDLFGRQDAAAAHALSAGTGVELLPAERNLLHFACTCPDPQEPCKHAVALALAGADLVLDTPALWLLLRGFPLEEVAGDLLAEEDVALEGDPDAYFSPAGEVPALRTGASARTGVEARDADLLRAVLRPDLPRLPRTSRASVEARVDAAVDALRVLYDAVVRPDPPGR</sequence>
<dbReference type="OrthoDB" id="188274at2"/>
<gene>
    <name evidence="3" type="ORF">CLV92_10910</name>
</gene>
<accession>A0A2S6IHP4</accession>
<evidence type="ECO:0000256" key="1">
    <source>
        <dbReference type="PROSITE-ProRule" id="PRU00325"/>
    </source>
</evidence>
<organism evidence="3 4">
    <name type="scientific">Kineococcus xinjiangensis</name>
    <dbReference type="NCBI Taxonomy" id="512762"/>
    <lineage>
        <taxon>Bacteria</taxon>
        <taxon>Bacillati</taxon>
        <taxon>Actinomycetota</taxon>
        <taxon>Actinomycetes</taxon>
        <taxon>Kineosporiales</taxon>
        <taxon>Kineosporiaceae</taxon>
        <taxon>Kineococcus</taxon>
    </lineage>
</organism>
<dbReference type="PROSITE" id="PS50966">
    <property type="entry name" value="ZF_SWIM"/>
    <property type="match status" value="1"/>
</dbReference>